<evidence type="ECO:0000313" key="3">
    <source>
        <dbReference type="Proteomes" id="UP000799777"/>
    </source>
</evidence>
<gene>
    <name evidence="2" type="ORF">EK21DRAFT_95491</name>
</gene>
<comment type="caution">
    <text evidence="2">The sequence shown here is derived from an EMBL/GenBank/DDBJ whole genome shotgun (WGS) entry which is preliminary data.</text>
</comment>
<dbReference type="Pfam" id="PF00753">
    <property type="entry name" value="Lactamase_B"/>
    <property type="match status" value="1"/>
</dbReference>
<reference evidence="2" key="1">
    <citation type="journal article" date="2020" name="Stud. Mycol.">
        <title>101 Dothideomycetes genomes: a test case for predicting lifestyles and emergence of pathogens.</title>
        <authorList>
            <person name="Haridas S."/>
            <person name="Albert R."/>
            <person name="Binder M."/>
            <person name="Bloem J."/>
            <person name="Labutti K."/>
            <person name="Salamov A."/>
            <person name="Andreopoulos B."/>
            <person name="Baker S."/>
            <person name="Barry K."/>
            <person name="Bills G."/>
            <person name="Bluhm B."/>
            <person name="Cannon C."/>
            <person name="Castanera R."/>
            <person name="Culley D."/>
            <person name="Daum C."/>
            <person name="Ezra D."/>
            <person name="Gonzalez J."/>
            <person name="Henrissat B."/>
            <person name="Kuo A."/>
            <person name="Liang C."/>
            <person name="Lipzen A."/>
            <person name="Lutzoni F."/>
            <person name="Magnuson J."/>
            <person name="Mondo S."/>
            <person name="Nolan M."/>
            <person name="Ohm R."/>
            <person name="Pangilinan J."/>
            <person name="Park H.-J."/>
            <person name="Ramirez L."/>
            <person name="Alfaro M."/>
            <person name="Sun H."/>
            <person name="Tritt A."/>
            <person name="Yoshinaga Y."/>
            <person name="Zwiers L.-H."/>
            <person name="Turgeon B."/>
            <person name="Goodwin S."/>
            <person name="Spatafora J."/>
            <person name="Crous P."/>
            <person name="Grigoriev I."/>
        </authorList>
    </citation>
    <scope>NUCLEOTIDE SEQUENCE</scope>
    <source>
        <strain evidence="2">CBS 110217</strain>
    </source>
</reference>
<dbReference type="SMART" id="SM00849">
    <property type="entry name" value="Lactamase_B"/>
    <property type="match status" value="1"/>
</dbReference>
<dbReference type="Proteomes" id="UP000799777">
    <property type="component" value="Unassembled WGS sequence"/>
</dbReference>
<name>A0A9P4GTM5_9PLEO</name>
<dbReference type="EMBL" id="ML978461">
    <property type="protein sequence ID" value="KAF2022723.1"/>
    <property type="molecule type" value="Genomic_DNA"/>
</dbReference>
<protein>
    <submittedName>
        <fullName evidence="2">Metallo-hydrolase/oxidoreductase</fullName>
    </submittedName>
</protein>
<evidence type="ECO:0000313" key="2">
    <source>
        <dbReference type="EMBL" id="KAF2022723.1"/>
    </source>
</evidence>
<keyword evidence="3" id="KW-1185">Reference proteome</keyword>
<feature type="domain" description="Metallo-beta-lactamase" evidence="1">
    <location>
        <begin position="46"/>
        <end position="201"/>
    </location>
</feature>
<dbReference type="AlphaFoldDB" id="A0A9P4GTM5"/>
<evidence type="ECO:0000259" key="1">
    <source>
        <dbReference type="SMART" id="SM00849"/>
    </source>
</evidence>
<accession>A0A9P4GTM5</accession>
<dbReference type="SUPFAM" id="SSF56281">
    <property type="entry name" value="Metallo-hydrolase/oxidoreductase"/>
    <property type="match status" value="1"/>
</dbReference>
<dbReference type="Gene3D" id="3.60.15.10">
    <property type="entry name" value="Ribonuclease Z/Hydroxyacylglutathione hydrolase-like"/>
    <property type="match status" value="1"/>
</dbReference>
<dbReference type="InterPro" id="IPR001279">
    <property type="entry name" value="Metallo-B-lactamas"/>
</dbReference>
<dbReference type="InterPro" id="IPR036866">
    <property type="entry name" value="RibonucZ/Hydroxyglut_hydro"/>
</dbReference>
<organism evidence="2 3">
    <name type="scientific">Setomelanomma holmii</name>
    <dbReference type="NCBI Taxonomy" id="210430"/>
    <lineage>
        <taxon>Eukaryota</taxon>
        <taxon>Fungi</taxon>
        <taxon>Dikarya</taxon>
        <taxon>Ascomycota</taxon>
        <taxon>Pezizomycotina</taxon>
        <taxon>Dothideomycetes</taxon>
        <taxon>Pleosporomycetidae</taxon>
        <taxon>Pleosporales</taxon>
        <taxon>Pleosporineae</taxon>
        <taxon>Phaeosphaeriaceae</taxon>
        <taxon>Setomelanomma</taxon>
    </lineage>
</organism>
<sequence>MLGWVASAIGTVPPYPGIFAYYDGRTGRRFHSEDPNWLDDGAFTLGVCTYSIVSGSEALFIDAGITTNIAAYMLKHVTTLGVTNTSMVYSHYHNDHIADLRSRRKDALAKDDPPIEAVLPSMTYENKMTLHVADRTVKLHHFDIHTPDGTAIFLPLEKVLFVGDMLEDTVTFIDDPTALATHQGELKRMAQLPCTKILPAHGSPDRIKAGGYDKSFIEATLRYIQAVNEPVEAPIAW</sequence>
<dbReference type="OrthoDB" id="536211at2759"/>
<proteinExistence type="predicted"/>